<feature type="region of interest" description="Disordered" evidence="1">
    <location>
        <begin position="147"/>
        <end position="172"/>
    </location>
</feature>
<dbReference type="AlphaFoldDB" id="A0AAV0WF87"/>
<feature type="compositionally biased region" description="Low complexity" evidence="1">
    <location>
        <begin position="150"/>
        <end position="166"/>
    </location>
</feature>
<evidence type="ECO:0000313" key="3">
    <source>
        <dbReference type="EMBL" id="CAI6354468.1"/>
    </source>
</evidence>
<evidence type="ECO:0000313" key="4">
    <source>
        <dbReference type="Proteomes" id="UP001160148"/>
    </source>
</evidence>
<protein>
    <submittedName>
        <fullName evidence="3">Uncharacterized protein</fullName>
    </submittedName>
</protein>
<name>A0AAV0WF87_9HEMI</name>
<keyword evidence="2" id="KW-0812">Transmembrane</keyword>
<evidence type="ECO:0000256" key="2">
    <source>
        <dbReference type="SAM" id="Phobius"/>
    </source>
</evidence>
<reference evidence="3 4" key="1">
    <citation type="submission" date="2023-01" db="EMBL/GenBank/DDBJ databases">
        <authorList>
            <person name="Whitehead M."/>
        </authorList>
    </citation>
    <scope>NUCLEOTIDE SEQUENCE [LARGE SCALE GENOMIC DNA]</scope>
</reference>
<dbReference type="Proteomes" id="UP001160148">
    <property type="component" value="Unassembled WGS sequence"/>
</dbReference>
<organism evidence="3 4">
    <name type="scientific">Macrosiphum euphorbiae</name>
    <name type="common">potato aphid</name>
    <dbReference type="NCBI Taxonomy" id="13131"/>
    <lineage>
        <taxon>Eukaryota</taxon>
        <taxon>Metazoa</taxon>
        <taxon>Ecdysozoa</taxon>
        <taxon>Arthropoda</taxon>
        <taxon>Hexapoda</taxon>
        <taxon>Insecta</taxon>
        <taxon>Pterygota</taxon>
        <taxon>Neoptera</taxon>
        <taxon>Paraneoptera</taxon>
        <taxon>Hemiptera</taxon>
        <taxon>Sternorrhyncha</taxon>
        <taxon>Aphidomorpha</taxon>
        <taxon>Aphidoidea</taxon>
        <taxon>Aphididae</taxon>
        <taxon>Macrosiphini</taxon>
        <taxon>Macrosiphum</taxon>
    </lineage>
</organism>
<keyword evidence="4" id="KW-1185">Reference proteome</keyword>
<dbReference type="EMBL" id="CARXXK010000002">
    <property type="protein sequence ID" value="CAI6354468.1"/>
    <property type="molecule type" value="Genomic_DNA"/>
</dbReference>
<evidence type="ECO:0000256" key="1">
    <source>
        <dbReference type="SAM" id="MobiDB-lite"/>
    </source>
</evidence>
<keyword evidence="2" id="KW-0472">Membrane</keyword>
<feature type="region of interest" description="Disordered" evidence="1">
    <location>
        <begin position="208"/>
        <end position="244"/>
    </location>
</feature>
<sequence length="244" mass="27733">MYADDSIMCCLFPSRCNSFPQTPVVIFSSLLEYINMIIVFSSPIFIAWSVLRIMLQFVEVPKLIDQKNSEDSCIEEQSLLEDVQTNRTEYLSDENNSDGYGDRLCSDSDLNLSNAIQRNLLDSKKAGPSSDCFNINMESSEEVVNIDMTNQSRRSSNSARRNCNSTSDEREECNHDMEHMGEHKYNLVLVHSNLTVIDEDDIKFLNDVHDDTNNDQPRNTLPAGSETDTTNQEQSQKKPSDHPT</sequence>
<gene>
    <name evidence="3" type="ORF">MEUPH1_LOCUS10466</name>
</gene>
<accession>A0AAV0WF87</accession>
<comment type="caution">
    <text evidence="3">The sequence shown here is derived from an EMBL/GenBank/DDBJ whole genome shotgun (WGS) entry which is preliminary data.</text>
</comment>
<feature type="transmembrane region" description="Helical" evidence="2">
    <location>
        <begin position="33"/>
        <end position="55"/>
    </location>
</feature>
<keyword evidence="2" id="KW-1133">Transmembrane helix</keyword>
<proteinExistence type="predicted"/>
<feature type="compositionally biased region" description="Basic and acidic residues" evidence="1">
    <location>
        <begin position="235"/>
        <end position="244"/>
    </location>
</feature>